<feature type="disulfide bond" evidence="11">
    <location>
        <begin position="1066"/>
        <end position="1076"/>
    </location>
</feature>
<comment type="caution">
    <text evidence="16">The sequence shown here is derived from an EMBL/GenBank/DDBJ whole genome shotgun (WGS) entry which is preliminary data.</text>
</comment>
<dbReference type="Gene3D" id="2.10.25.10">
    <property type="entry name" value="Laminin"/>
    <property type="match status" value="6"/>
</dbReference>
<feature type="disulfide bond" evidence="11">
    <location>
        <begin position="1340"/>
        <end position="1350"/>
    </location>
</feature>
<dbReference type="PROSITE" id="PS51450">
    <property type="entry name" value="LRR"/>
    <property type="match status" value="2"/>
</dbReference>
<feature type="domain" description="EGF-like" evidence="15">
    <location>
        <begin position="1022"/>
        <end position="1060"/>
    </location>
</feature>
<dbReference type="GO" id="GO:0007399">
    <property type="term" value="P:nervous system development"/>
    <property type="evidence" value="ECO:0007669"/>
    <property type="project" value="UniProtKB-KW"/>
</dbReference>
<dbReference type="PROSITE" id="PS00022">
    <property type="entry name" value="EGF_1"/>
    <property type="match status" value="7"/>
</dbReference>
<keyword evidence="8" id="KW-0524">Neurogenesis</keyword>
<dbReference type="PANTHER" id="PTHR24369:SF196">
    <property type="entry name" value="RETICULON 4 RECEPTOR LIKE 1"/>
    <property type="match status" value="1"/>
</dbReference>
<name>A0A817MW94_9BILA</name>
<evidence type="ECO:0000259" key="13">
    <source>
        <dbReference type="PROSITE" id="PS01225"/>
    </source>
</evidence>
<dbReference type="PROSITE" id="PS01186">
    <property type="entry name" value="EGF_2"/>
    <property type="match status" value="5"/>
</dbReference>
<feature type="domain" description="EGF-like" evidence="15">
    <location>
        <begin position="906"/>
        <end position="943"/>
    </location>
</feature>
<dbReference type="InterPro" id="IPR000742">
    <property type="entry name" value="EGF"/>
</dbReference>
<dbReference type="OrthoDB" id="283575at2759"/>
<feature type="domain" description="CTCK" evidence="13">
    <location>
        <begin position="1387"/>
        <end position="1476"/>
    </location>
</feature>
<dbReference type="PROSITE" id="PS50025">
    <property type="entry name" value="LAM_G_DOMAIN"/>
    <property type="match status" value="1"/>
</dbReference>
<dbReference type="InterPro" id="IPR001611">
    <property type="entry name" value="Leu-rich_rpt"/>
</dbReference>
<dbReference type="InterPro" id="IPR013320">
    <property type="entry name" value="ConA-like_dom_sf"/>
</dbReference>
<dbReference type="GO" id="GO:0005509">
    <property type="term" value="F:calcium ion binding"/>
    <property type="evidence" value="ECO:0007669"/>
    <property type="project" value="InterPro"/>
</dbReference>
<dbReference type="GO" id="GO:0005886">
    <property type="term" value="C:plasma membrane"/>
    <property type="evidence" value="ECO:0007669"/>
    <property type="project" value="TreeGrafter"/>
</dbReference>
<dbReference type="SMART" id="SM00181">
    <property type="entry name" value="EGF"/>
    <property type="match status" value="7"/>
</dbReference>
<protein>
    <submittedName>
        <fullName evidence="16">Uncharacterized protein</fullName>
    </submittedName>
</protein>
<evidence type="ECO:0000256" key="12">
    <source>
        <dbReference type="SAM" id="SignalP"/>
    </source>
</evidence>
<dbReference type="EMBL" id="CAJNXB010000585">
    <property type="protein sequence ID" value="CAF3072949.1"/>
    <property type="molecule type" value="Genomic_DNA"/>
</dbReference>
<proteinExistence type="predicted"/>
<evidence type="ECO:0000256" key="2">
    <source>
        <dbReference type="ARBA" id="ARBA00022473"/>
    </source>
</evidence>
<evidence type="ECO:0000256" key="10">
    <source>
        <dbReference type="ARBA" id="ARBA00023180"/>
    </source>
</evidence>
<dbReference type="Pfam" id="PF13855">
    <property type="entry name" value="LRR_8"/>
    <property type="match status" value="5"/>
</dbReference>
<dbReference type="CDD" id="cd00054">
    <property type="entry name" value="EGF_CA"/>
    <property type="match status" value="5"/>
</dbReference>
<dbReference type="SMART" id="SM00369">
    <property type="entry name" value="LRR_TYP"/>
    <property type="match status" value="16"/>
</dbReference>
<evidence type="ECO:0000256" key="9">
    <source>
        <dbReference type="ARBA" id="ARBA00023157"/>
    </source>
</evidence>
<evidence type="ECO:0000259" key="15">
    <source>
        <dbReference type="PROSITE" id="PS50026"/>
    </source>
</evidence>
<evidence type="ECO:0000256" key="1">
    <source>
        <dbReference type="ARBA" id="ARBA00004613"/>
    </source>
</evidence>
<evidence type="ECO:0000256" key="6">
    <source>
        <dbReference type="ARBA" id="ARBA00022729"/>
    </source>
</evidence>
<keyword evidence="10" id="KW-0325">Glycoprotein</keyword>
<feature type="disulfide bond" evidence="11">
    <location>
        <begin position="972"/>
        <end position="981"/>
    </location>
</feature>
<dbReference type="PROSITE" id="PS01225">
    <property type="entry name" value="CTCK_2"/>
    <property type="match status" value="1"/>
</dbReference>
<evidence type="ECO:0000256" key="4">
    <source>
        <dbReference type="ARBA" id="ARBA00022536"/>
    </source>
</evidence>
<keyword evidence="6 12" id="KW-0732">Signal</keyword>
<reference evidence="16" key="1">
    <citation type="submission" date="2021-02" db="EMBL/GenBank/DDBJ databases">
        <authorList>
            <person name="Nowell W R."/>
        </authorList>
    </citation>
    <scope>NUCLEOTIDE SEQUENCE</scope>
</reference>
<keyword evidence="2" id="KW-0217">Developmental protein</keyword>
<evidence type="ECO:0000256" key="7">
    <source>
        <dbReference type="ARBA" id="ARBA00022737"/>
    </source>
</evidence>
<dbReference type="Pfam" id="PF01462">
    <property type="entry name" value="LRRNT"/>
    <property type="match status" value="2"/>
</dbReference>
<keyword evidence="4 11" id="KW-0245">EGF-like domain</keyword>
<dbReference type="Gene3D" id="2.60.120.200">
    <property type="match status" value="1"/>
</dbReference>
<dbReference type="InterPro" id="IPR003591">
    <property type="entry name" value="Leu-rich_rpt_typical-subtyp"/>
</dbReference>
<dbReference type="SMART" id="SM00013">
    <property type="entry name" value="LRRNT"/>
    <property type="match status" value="4"/>
</dbReference>
<dbReference type="Proteomes" id="UP000663825">
    <property type="component" value="Unassembled WGS sequence"/>
</dbReference>
<dbReference type="FunFam" id="3.80.10.10:FF:000002">
    <property type="entry name" value="Slit guidance ligand 2"/>
    <property type="match status" value="3"/>
</dbReference>
<dbReference type="InterPro" id="IPR000483">
    <property type="entry name" value="Cys-rich_flank_reg_C"/>
</dbReference>
<dbReference type="PROSITE" id="PS01187">
    <property type="entry name" value="EGF_CA"/>
    <property type="match status" value="2"/>
</dbReference>
<feature type="disulfide bond" evidence="11">
    <location>
        <begin position="933"/>
        <end position="942"/>
    </location>
</feature>
<dbReference type="GO" id="GO:0005576">
    <property type="term" value="C:extracellular region"/>
    <property type="evidence" value="ECO:0007669"/>
    <property type="project" value="UniProtKB-SubCell"/>
</dbReference>
<dbReference type="InterPro" id="IPR001881">
    <property type="entry name" value="EGF-like_Ca-bd_dom"/>
</dbReference>
<accession>A0A817MW94</accession>
<evidence type="ECO:0000256" key="3">
    <source>
        <dbReference type="ARBA" id="ARBA00022525"/>
    </source>
</evidence>
<feature type="domain" description="EGF-like" evidence="15">
    <location>
        <begin position="1115"/>
        <end position="1152"/>
    </location>
</feature>
<dbReference type="InterPro" id="IPR000152">
    <property type="entry name" value="EGF-type_Asp/Asn_hydroxyl_site"/>
</dbReference>
<dbReference type="SMART" id="SM00082">
    <property type="entry name" value="LRRCT"/>
    <property type="match status" value="4"/>
</dbReference>
<evidence type="ECO:0000256" key="5">
    <source>
        <dbReference type="ARBA" id="ARBA00022614"/>
    </source>
</evidence>
<dbReference type="Gene3D" id="3.80.10.10">
    <property type="entry name" value="Ribonuclease Inhibitor"/>
    <property type="match status" value="5"/>
</dbReference>
<dbReference type="PANTHER" id="PTHR24369">
    <property type="entry name" value="ANTIGEN BSP, PUTATIVE-RELATED"/>
    <property type="match status" value="1"/>
</dbReference>
<dbReference type="InterPro" id="IPR018097">
    <property type="entry name" value="EGF_Ca-bd_CS"/>
</dbReference>
<dbReference type="FunFam" id="2.10.25.10:FF:000472">
    <property type="entry name" value="Uncharacterized protein, isoform A"/>
    <property type="match status" value="2"/>
</dbReference>
<evidence type="ECO:0000259" key="14">
    <source>
        <dbReference type="PROSITE" id="PS50025"/>
    </source>
</evidence>
<comment type="subcellular location">
    <subcellularLocation>
        <location evidence="1">Secreted</location>
    </subcellularLocation>
</comment>
<dbReference type="InterPro" id="IPR050541">
    <property type="entry name" value="LRR_TM_domain-containing"/>
</dbReference>
<feature type="domain" description="EGF-like" evidence="15">
    <location>
        <begin position="984"/>
        <end position="1020"/>
    </location>
</feature>
<keyword evidence="9 11" id="KW-1015">Disulfide bond</keyword>
<feature type="domain" description="Laminin G" evidence="14">
    <location>
        <begin position="1155"/>
        <end position="1340"/>
    </location>
</feature>
<feature type="disulfide bond" evidence="11">
    <location>
        <begin position="1142"/>
        <end position="1151"/>
    </location>
</feature>
<dbReference type="SMART" id="SM00282">
    <property type="entry name" value="LamG"/>
    <property type="match status" value="1"/>
</dbReference>
<dbReference type="SUPFAM" id="SSF57196">
    <property type="entry name" value="EGF/Laminin"/>
    <property type="match status" value="3"/>
</dbReference>
<dbReference type="InterPro" id="IPR032675">
    <property type="entry name" value="LRR_dom_sf"/>
</dbReference>
<feature type="disulfide bond" evidence="11">
    <location>
        <begin position="1050"/>
        <end position="1059"/>
    </location>
</feature>
<dbReference type="Pfam" id="PF00054">
    <property type="entry name" value="Laminin_G_1"/>
    <property type="match status" value="1"/>
</dbReference>
<evidence type="ECO:0000313" key="17">
    <source>
        <dbReference type="Proteomes" id="UP000663825"/>
    </source>
</evidence>
<dbReference type="Pfam" id="PF12661">
    <property type="entry name" value="hEGF"/>
    <property type="match status" value="2"/>
</dbReference>
<feature type="signal peptide" evidence="12">
    <location>
        <begin position="1"/>
        <end position="24"/>
    </location>
</feature>
<comment type="caution">
    <text evidence="11">Lacks conserved residue(s) required for the propagation of feature annotation.</text>
</comment>
<keyword evidence="7" id="KW-0677">Repeat</keyword>
<dbReference type="SUPFAM" id="SSF52058">
    <property type="entry name" value="L domain-like"/>
    <property type="match status" value="2"/>
</dbReference>
<feature type="disulfide bond" evidence="11">
    <location>
        <begin position="1010"/>
        <end position="1019"/>
    </location>
</feature>
<evidence type="ECO:0000313" key="16">
    <source>
        <dbReference type="EMBL" id="CAF3072949.1"/>
    </source>
</evidence>
<dbReference type="PROSITE" id="PS00010">
    <property type="entry name" value="ASX_HYDROXYL"/>
    <property type="match status" value="2"/>
</dbReference>
<dbReference type="PROSITE" id="PS50026">
    <property type="entry name" value="EGF_3"/>
    <property type="match status" value="7"/>
</dbReference>
<keyword evidence="5" id="KW-0433">Leucine-rich repeat</keyword>
<feature type="chain" id="PRO_5032564022" evidence="12">
    <location>
        <begin position="25"/>
        <end position="1517"/>
    </location>
</feature>
<dbReference type="InterPro" id="IPR006207">
    <property type="entry name" value="Cys_knot_C"/>
</dbReference>
<dbReference type="InterPro" id="IPR009030">
    <property type="entry name" value="Growth_fac_rcpt_cys_sf"/>
</dbReference>
<feature type="disulfide bond" evidence="11">
    <location>
        <begin position="1361"/>
        <end position="1370"/>
    </location>
</feature>
<gene>
    <name evidence="16" type="ORF">TIS948_LOCUS5195</name>
</gene>
<dbReference type="Pfam" id="PF00008">
    <property type="entry name" value="EGF"/>
    <property type="match status" value="4"/>
</dbReference>
<dbReference type="SUPFAM" id="SSF57184">
    <property type="entry name" value="Growth factor receptor domain"/>
    <property type="match status" value="1"/>
</dbReference>
<sequence>MILFLLSYSFYILLLFQQSIIINACPSVCLCNGPNVDCSNRGLQTIPYGIPKNIFKLDLQLNNLSIIRKDDFKGFRQLRILNIQDNQIHTIDIDAFRELTSLQKLRLNGNKLNHFADGTFITLKQLQRLDLSSNHLRVIRRGTLQGLHDINTLHLDHNEISCIEPEVISELKRLEIITLNSNNLTTLPVLPLAQLVDLRVLRLHDNQFVCDCRLLWLAKYLKFYPFLAINSQCQDTTALNAKDITLLADDESQCNRMDNDDIEYACNVFVCPYPCTCFNGVVDCKDKDLIEIPRNIPDTTIELRLEKNRIMEIPPKVFFHLKKLRRLDLSNNIVSTIYPDSFTGLKSLNSLLLNANKIVCVRVDTFRGLEKLSLLSLYDNQLKTLANGTFSSLKNIQTLHLARNPFLCDCHIRWLNAYLREKQIETSGVRCARPRRMAKQKFGVLKDQRFRCQSKDFDFLKFLKNYLLFLLNPSDRMQYLQSANNAQCEIECPTRCTCASTAVTCRGLQLREIPNDIPKFTTELYLQDNLIKRIPRNGNLQRLKNLRILDLQNNQLEEIDDDAFNGFDSMNQLFLNNNSLHRITSLTLNGLINVQILNLNANKLTCIKNDTFISMNKLETLSLNNNQIKYVTSSLFDQLRLLSELNLESNPLICNCHMEWFKQNKILIGQPECKSLIKLHDIPISNMTDGEFVCHPTEMDMCDASQSKFCPQNCTCYDHIVRCSHAQLKLIPYEEMPIDTEELYLDSNNIEEVPMELTDRLTHLLRIDLSYNKLRSIQGHLFSKLTRLETLTLSYNKIQCLDSNAFNGLKNLRMLSLHGNEISIISEGTFKDLAILSHIALGGNPFYCDCHLAWLSSWIKADFVEPGIARCAAPPPMTNKLLLTSPISFFQCYNKSESNSYQEKCNSCLNNTNPCSNNGTCRLLPTGKYVCDCLPSFHGEHCEKLVDTCFDNPCRQQGTCHVLLNGRYQCNCLAGFTGRQCEINTNNCFSNNCQNNGTCIDNINDYSCLCLPLYTGKYCEKQLDWCDKDLNICKNQGSCLRTEKGYYCKCPLGFEGINCTDNIDDCSNHTCQFGVCIDKINGYTCKCHSGFMGKFCEITSQLKSSLLQNNQTEILSKTCTSEICSNNGICYEDSLNRVQCRCSPGFIGDRCLTLKSVHANRNNSYMKLSKPTIFPHLNITMMFSTIQNNGVLVYFGHMGHIAAELFMGRIRVSYDIGNSPGSVLFSYDTVNNGKIHELQLISIGQNFSLIVDRSYTRFINNRGISTYMNTSEIDGLYISGLPKELTTRAVQLWHIREATSFKGCIHALYINDESINFANVDYRHKILPGCVENGLNELSCTATTCQHGRCELDGFTYICKCFDGFTGPTCSEVSTSPAVILPLINSCDWSIETGYYIDPLTKCRSTRRLRMTKCFGTCPSLSTNGTLSSCCKPIEGKRRYFRMTCASGFAYRQSLEFFKECTCTNSLISGMNVSCLNGGDHDQVPSLSRNHTFHLNGTFPTSINGSDLLTYHDNKIP</sequence>
<dbReference type="InterPro" id="IPR001791">
    <property type="entry name" value="Laminin_G"/>
</dbReference>
<dbReference type="InterPro" id="IPR013032">
    <property type="entry name" value="EGF-like_CS"/>
</dbReference>
<keyword evidence="3" id="KW-0964">Secreted</keyword>
<evidence type="ECO:0000256" key="8">
    <source>
        <dbReference type="ARBA" id="ARBA00022902"/>
    </source>
</evidence>
<dbReference type="SUPFAM" id="SSF49899">
    <property type="entry name" value="Concanavalin A-like lectins/glucanases"/>
    <property type="match status" value="1"/>
</dbReference>
<dbReference type="SMART" id="SM00041">
    <property type="entry name" value="CT"/>
    <property type="match status" value="1"/>
</dbReference>
<dbReference type="SMART" id="SM00365">
    <property type="entry name" value="LRR_SD22"/>
    <property type="match status" value="10"/>
</dbReference>
<dbReference type="InterPro" id="IPR000372">
    <property type="entry name" value="LRRNT"/>
</dbReference>
<dbReference type="SMART" id="SM00179">
    <property type="entry name" value="EGF_CA"/>
    <property type="match status" value="5"/>
</dbReference>
<dbReference type="CDD" id="cd00110">
    <property type="entry name" value="LamG"/>
    <property type="match status" value="1"/>
</dbReference>
<feature type="domain" description="EGF-like" evidence="15">
    <location>
        <begin position="945"/>
        <end position="982"/>
    </location>
</feature>
<evidence type="ECO:0000256" key="11">
    <source>
        <dbReference type="PROSITE-ProRule" id="PRU00076"/>
    </source>
</evidence>
<feature type="domain" description="EGF-like" evidence="15">
    <location>
        <begin position="1062"/>
        <end position="1097"/>
    </location>
</feature>
<feature type="domain" description="EGF-like" evidence="15">
    <location>
        <begin position="1336"/>
        <end position="1371"/>
    </location>
</feature>
<organism evidence="16 17">
    <name type="scientific">Rotaria socialis</name>
    <dbReference type="NCBI Taxonomy" id="392032"/>
    <lineage>
        <taxon>Eukaryota</taxon>
        <taxon>Metazoa</taxon>
        <taxon>Spiralia</taxon>
        <taxon>Gnathifera</taxon>
        <taxon>Rotifera</taxon>
        <taxon>Eurotatoria</taxon>
        <taxon>Bdelloidea</taxon>
        <taxon>Philodinida</taxon>
        <taxon>Philodinidae</taxon>
        <taxon>Rotaria</taxon>
    </lineage>
</organism>
<feature type="disulfide bond" evidence="11">
    <location>
        <begin position="1087"/>
        <end position="1096"/>
    </location>
</feature>
<dbReference type="FunFam" id="3.80.10.10:FF:000032">
    <property type="entry name" value="Slit homolog 2 (Drosophila)"/>
    <property type="match status" value="1"/>
</dbReference>